<dbReference type="Gene3D" id="1.20.58.390">
    <property type="entry name" value="Neurotransmitter-gated ion-channel transmembrane domain"/>
    <property type="match status" value="1"/>
</dbReference>
<proteinExistence type="inferred from homology"/>
<dbReference type="SUPFAM" id="SSF90112">
    <property type="entry name" value="Neurotransmitter-gated ion-channel transmembrane pore"/>
    <property type="match status" value="1"/>
</dbReference>
<keyword evidence="24" id="KW-1185">Reference proteome</keyword>
<dbReference type="GO" id="GO:0004888">
    <property type="term" value="F:transmembrane signaling receptor activity"/>
    <property type="evidence" value="ECO:0007669"/>
    <property type="project" value="InterPro"/>
</dbReference>
<evidence type="ECO:0000256" key="5">
    <source>
        <dbReference type="ARBA" id="ARBA00022729"/>
    </source>
</evidence>
<feature type="transmembrane region" description="Helical" evidence="20">
    <location>
        <begin position="262"/>
        <end position="284"/>
    </location>
</feature>
<evidence type="ECO:0000256" key="10">
    <source>
        <dbReference type="ARBA" id="ARBA00023157"/>
    </source>
</evidence>
<dbReference type="InterPro" id="IPR036719">
    <property type="entry name" value="Neuro-gated_channel_TM_sf"/>
</dbReference>
<evidence type="ECO:0000313" key="24">
    <source>
        <dbReference type="Proteomes" id="UP001107558"/>
    </source>
</evidence>
<dbReference type="PROSITE" id="PS51257">
    <property type="entry name" value="PROKAR_LIPOPROTEIN"/>
    <property type="match status" value="1"/>
</dbReference>
<dbReference type="InterPro" id="IPR038050">
    <property type="entry name" value="Neuro_actylchol_rec"/>
</dbReference>
<dbReference type="GO" id="GO:0005230">
    <property type="term" value="F:extracellular ligand-gated monoatomic ion channel activity"/>
    <property type="evidence" value="ECO:0007669"/>
    <property type="project" value="InterPro"/>
</dbReference>
<keyword evidence="16" id="KW-1071">Ligand-gated ion channel</keyword>
<reference evidence="23" key="1">
    <citation type="submission" date="2021-03" db="EMBL/GenBank/DDBJ databases">
        <title>Chromosome level genome of the anhydrobiotic midge Polypedilum vanderplanki.</title>
        <authorList>
            <person name="Yoshida Y."/>
            <person name="Kikawada T."/>
            <person name="Gusev O."/>
        </authorList>
    </citation>
    <scope>NUCLEOTIDE SEQUENCE</scope>
    <source>
        <strain evidence="23">NIAS01</strain>
        <tissue evidence="23">Whole body or cell culture</tissue>
    </source>
</reference>
<evidence type="ECO:0000256" key="13">
    <source>
        <dbReference type="ARBA" id="ARBA00023180"/>
    </source>
</evidence>
<feature type="transmembrane region" description="Helical" evidence="20">
    <location>
        <begin position="296"/>
        <end position="315"/>
    </location>
</feature>
<dbReference type="InterPro" id="IPR006202">
    <property type="entry name" value="Neur_chan_lig-bd"/>
</dbReference>
<dbReference type="PANTHER" id="PTHR18945">
    <property type="entry name" value="NEUROTRANSMITTER GATED ION CHANNEL"/>
    <property type="match status" value="1"/>
</dbReference>
<keyword evidence="11" id="KW-0675">Receptor</keyword>
<evidence type="ECO:0000256" key="7">
    <source>
        <dbReference type="ARBA" id="ARBA00023018"/>
    </source>
</evidence>
<dbReference type="EMBL" id="JADBJN010000001">
    <property type="protein sequence ID" value="KAG5683872.1"/>
    <property type="molecule type" value="Genomic_DNA"/>
</dbReference>
<dbReference type="Pfam" id="PF02932">
    <property type="entry name" value="Neur_chan_memb"/>
    <property type="match status" value="1"/>
</dbReference>
<evidence type="ECO:0000259" key="21">
    <source>
        <dbReference type="Pfam" id="PF02931"/>
    </source>
</evidence>
<evidence type="ECO:0000256" key="2">
    <source>
        <dbReference type="ARBA" id="ARBA00022448"/>
    </source>
</evidence>
<evidence type="ECO:0000256" key="4">
    <source>
        <dbReference type="ARBA" id="ARBA00022692"/>
    </source>
</evidence>
<feature type="chain" id="PRO_5039961334" description="Gamma-aminobutyric acid receptor subunit beta" evidence="20">
    <location>
        <begin position="20"/>
        <end position="353"/>
    </location>
</feature>
<dbReference type="PRINTS" id="PR00252">
    <property type="entry name" value="NRIONCHANNEL"/>
</dbReference>
<dbReference type="InterPro" id="IPR006028">
    <property type="entry name" value="GABAA/Glycine_rcpt"/>
</dbReference>
<keyword evidence="17 20" id="KW-0407">Ion channel</keyword>
<evidence type="ECO:0000256" key="12">
    <source>
        <dbReference type="ARBA" id="ARBA00023173"/>
    </source>
</evidence>
<dbReference type="GO" id="GO:0045211">
    <property type="term" value="C:postsynaptic membrane"/>
    <property type="evidence" value="ECO:0007669"/>
    <property type="project" value="UniProtKB-SubCell"/>
</dbReference>
<evidence type="ECO:0000256" key="3">
    <source>
        <dbReference type="ARBA" id="ARBA00022475"/>
    </source>
</evidence>
<dbReference type="PRINTS" id="PR00253">
    <property type="entry name" value="GABAARECEPTR"/>
</dbReference>
<feature type="transmembrane region" description="Helical" evidence="20">
    <location>
        <begin position="231"/>
        <end position="255"/>
    </location>
</feature>
<evidence type="ECO:0000256" key="19">
    <source>
        <dbReference type="ARBA" id="ARBA00071250"/>
    </source>
</evidence>
<dbReference type="InterPro" id="IPR036734">
    <property type="entry name" value="Neur_chan_lig-bd_sf"/>
</dbReference>
<keyword evidence="7" id="KW-0770">Synapse</keyword>
<dbReference type="NCBIfam" id="TIGR00860">
    <property type="entry name" value="LIC"/>
    <property type="match status" value="1"/>
</dbReference>
<keyword evidence="6 20" id="KW-1133">Transmembrane helix</keyword>
<dbReference type="Pfam" id="PF02931">
    <property type="entry name" value="Neur_chan_LBD"/>
    <property type="match status" value="1"/>
</dbReference>
<evidence type="ECO:0000256" key="1">
    <source>
        <dbReference type="ARBA" id="ARBA00010180"/>
    </source>
</evidence>
<evidence type="ECO:0000256" key="11">
    <source>
        <dbReference type="ARBA" id="ARBA00023170"/>
    </source>
</evidence>
<dbReference type="FunFam" id="2.70.170.10:FF:000021">
    <property type="entry name" value="Gamma-aminobutyric acid receptor isoform 3b"/>
    <property type="match status" value="1"/>
</dbReference>
<keyword evidence="13" id="KW-0325">Glycoprotein</keyword>
<keyword evidence="12" id="KW-0869">Chloride channel</keyword>
<comment type="subcellular location">
    <subcellularLocation>
        <location evidence="18">Postsynaptic cell membrane</location>
        <topology evidence="18">Multi-pass membrane protein</topology>
    </subcellularLocation>
</comment>
<evidence type="ECO:0000256" key="14">
    <source>
        <dbReference type="ARBA" id="ARBA00023214"/>
    </source>
</evidence>
<comment type="caution">
    <text evidence="23">The sequence shown here is derived from an EMBL/GenBank/DDBJ whole genome shotgun (WGS) entry which is preliminary data.</text>
</comment>
<evidence type="ECO:0000256" key="16">
    <source>
        <dbReference type="ARBA" id="ARBA00023286"/>
    </source>
</evidence>
<keyword evidence="8 20" id="KW-0406">Ion transport</keyword>
<comment type="similarity">
    <text evidence="1">Belongs to the ligand-gated ion channel (TC 1.A.9) family. Gamma-aminobutyric acid receptor (TC 1.A.9.5) subfamily.</text>
</comment>
<dbReference type="Gene3D" id="2.70.170.10">
    <property type="entry name" value="Neurotransmitter-gated ion-channel ligand-binding domain"/>
    <property type="match status" value="1"/>
</dbReference>
<feature type="signal peptide" evidence="20">
    <location>
        <begin position="1"/>
        <end position="19"/>
    </location>
</feature>
<evidence type="ECO:0000256" key="8">
    <source>
        <dbReference type="ARBA" id="ARBA00023065"/>
    </source>
</evidence>
<sequence length="353" mass="41014">MWILKVLIVIIFIVSCASAQQNVTKIIDSLTENYDKRLRPNYGKMPVNVGVSAYILGIHSFSEENMDFTMDFYFRQYWNDPRLQFKKQPGIEYITPGYEFGRTLWFPDTFFVNEKESFLHTITTKNEFVKIYHNGDVVKSVRLSVTFSCPMNFVRYPMDTQLCAIPIESYAHRSNEITYYWKDGNDSVGIVPDIDLPLIKVKNLDLKSQVISLAHGTYSRMELTVAFERTVGYYIIQIYIPCTMIVIIAWISFFLNKNAMNIRCVLCIAGLLSLIVECQAINTFIPKTSYSKALDLYTGICMTLVFIALVEFAFISNTESFKNSTKAPCADKIFRFLFPIFFIVFNIFYWIYY</sequence>
<dbReference type="GO" id="GO:0034707">
    <property type="term" value="C:chloride channel complex"/>
    <property type="evidence" value="ECO:0007669"/>
    <property type="project" value="UniProtKB-KW"/>
</dbReference>
<dbReference type="AlphaFoldDB" id="A0A9J6CPI5"/>
<dbReference type="GO" id="GO:0099095">
    <property type="term" value="F:ligand-gated monoatomic anion channel activity"/>
    <property type="evidence" value="ECO:0007669"/>
    <property type="project" value="UniProtKB-ARBA"/>
</dbReference>
<dbReference type="InterPro" id="IPR006201">
    <property type="entry name" value="Neur_channel"/>
</dbReference>
<keyword evidence="9 20" id="KW-0472">Membrane</keyword>
<keyword evidence="15" id="KW-0628">Postsynaptic cell membrane</keyword>
<feature type="transmembrane region" description="Helical" evidence="20">
    <location>
        <begin position="336"/>
        <end position="352"/>
    </location>
</feature>
<dbReference type="PROSITE" id="PS00236">
    <property type="entry name" value="NEUROTR_ION_CHANNEL"/>
    <property type="match status" value="1"/>
</dbReference>
<keyword evidence="4 20" id="KW-0812">Transmembrane</keyword>
<feature type="domain" description="Neurotransmitter-gated ion-channel transmembrane" evidence="22">
    <location>
        <begin position="238"/>
        <end position="325"/>
    </location>
</feature>
<keyword evidence="3" id="KW-1003">Cell membrane</keyword>
<gene>
    <name evidence="23" type="ORF">PVAND_013133</name>
</gene>
<dbReference type="GO" id="GO:0005254">
    <property type="term" value="F:chloride channel activity"/>
    <property type="evidence" value="ECO:0007669"/>
    <property type="project" value="UniProtKB-KW"/>
</dbReference>
<evidence type="ECO:0000256" key="17">
    <source>
        <dbReference type="ARBA" id="ARBA00023303"/>
    </source>
</evidence>
<name>A0A9J6CPI5_POLVA</name>
<keyword evidence="5 20" id="KW-0732">Signal</keyword>
<dbReference type="Proteomes" id="UP001107558">
    <property type="component" value="Chromosome 1"/>
</dbReference>
<evidence type="ECO:0000256" key="20">
    <source>
        <dbReference type="RuleBase" id="RU000687"/>
    </source>
</evidence>
<keyword evidence="10" id="KW-1015">Disulfide bond</keyword>
<feature type="domain" description="Neurotransmitter-gated ion-channel ligand-binding" evidence="21">
    <location>
        <begin position="24"/>
        <end position="189"/>
    </location>
</feature>
<evidence type="ECO:0000256" key="6">
    <source>
        <dbReference type="ARBA" id="ARBA00022989"/>
    </source>
</evidence>
<dbReference type="OrthoDB" id="8890589at2759"/>
<keyword evidence="2 20" id="KW-0813">Transport</keyword>
<dbReference type="InterPro" id="IPR018000">
    <property type="entry name" value="Neurotransmitter_ion_chnl_CS"/>
</dbReference>
<accession>A0A9J6CPI5</accession>
<dbReference type="CDD" id="cd19049">
    <property type="entry name" value="LGIC_TM_anion"/>
    <property type="match status" value="1"/>
</dbReference>
<evidence type="ECO:0000256" key="9">
    <source>
        <dbReference type="ARBA" id="ARBA00023136"/>
    </source>
</evidence>
<evidence type="ECO:0000256" key="18">
    <source>
        <dbReference type="ARBA" id="ARBA00034104"/>
    </source>
</evidence>
<evidence type="ECO:0000313" key="23">
    <source>
        <dbReference type="EMBL" id="KAG5683872.1"/>
    </source>
</evidence>
<keyword evidence="14" id="KW-0868">Chloride</keyword>
<evidence type="ECO:0000259" key="22">
    <source>
        <dbReference type="Pfam" id="PF02932"/>
    </source>
</evidence>
<evidence type="ECO:0000256" key="15">
    <source>
        <dbReference type="ARBA" id="ARBA00023257"/>
    </source>
</evidence>
<protein>
    <recommendedName>
        <fullName evidence="19">Gamma-aminobutyric acid receptor subunit beta</fullName>
    </recommendedName>
</protein>
<dbReference type="SUPFAM" id="SSF63712">
    <property type="entry name" value="Nicotinic receptor ligand binding domain-like"/>
    <property type="match status" value="1"/>
</dbReference>
<organism evidence="23 24">
    <name type="scientific">Polypedilum vanderplanki</name>
    <name type="common">Sleeping chironomid midge</name>
    <dbReference type="NCBI Taxonomy" id="319348"/>
    <lineage>
        <taxon>Eukaryota</taxon>
        <taxon>Metazoa</taxon>
        <taxon>Ecdysozoa</taxon>
        <taxon>Arthropoda</taxon>
        <taxon>Hexapoda</taxon>
        <taxon>Insecta</taxon>
        <taxon>Pterygota</taxon>
        <taxon>Neoptera</taxon>
        <taxon>Endopterygota</taxon>
        <taxon>Diptera</taxon>
        <taxon>Nematocera</taxon>
        <taxon>Chironomoidea</taxon>
        <taxon>Chironomidae</taxon>
        <taxon>Chironominae</taxon>
        <taxon>Polypedilum</taxon>
        <taxon>Polypedilum</taxon>
    </lineage>
</organism>
<dbReference type="InterPro" id="IPR006029">
    <property type="entry name" value="Neurotrans-gated_channel_TM"/>
</dbReference>